<keyword evidence="3 8" id="KW-0547">Nucleotide-binding</keyword>
<reference evidence="11 12" key="1">
    <citation type="submission" date="2017-07" db="EMBL/GenBank/DDBJ databases">
        <title>Virgibacillus sp. LM2416.</title>
        <authorList>
            <person name="Tak E.J."/>
            <person name="Bae J.-W."/>
        </authorList>
    </citation>
    <scope>NUCLEOTIDE SEQUENCE [LARGE SCALE GENOMIC DNA]</scope>
    <source>
        <strain evidence="11 12">LM2416</strain>
    </source>
</reference>
<feature type="domain" description="CBS" evidence="10">
    <location>
        <begin position="280"/>
        <end position="336"/>
    </location>
</feature>
<dbReference type="EMBL" id="CP022315">
    <property type="protein sequence ID" value="ASK63999.1"/>
    <property type="molecule type" value="Genomic_DNA"/>
</dbReference>
<dbReference type="GO" id="GO:0005886">
    <property type="term" value="C:plasma membrane"/>
    <property type="evidence" value="ECO:0007669"/>
    <property type="project" value="UniProtKB-SubCell"/>
</dbReference>
<dbReference type="GO" id="GO:0015418">
    <property type="term" value="F:ABC-type quaternary ammonium compound transporting activity"/>
    <property type="evidence" value="ECO:0007669"/>
    <property type="project" value="UniProtKB-EC"/>
</dbReference>
<dbReference type="GO" id="GO:0005524">
    <property type="term" value="F:ATP binding"/>
    <property type="evidence" value="ECO:0007669"/>
    <property type="project" value="UniProtKB-UniRule"/>
</dbReference>
<dbReference type="PANTHER" id="PTHR43869">
    <property type="entry name" value="GLYCINE BETAINE/PROLINE BETAINE TRANSPORT SYSTEM ATP-BINDING PROTEIN PROV"/>
    <property type="match status" value="1"/>
</dbReference>
<keyword evidence="8" id="KW-0997">Cell inner membrane</keyword>
<evidence type="ECO:0000256" key="4">
    <source>
        <dbReference type="ARBA" id="ARBA00022840"/>
    </source>
</evidence>
<keyword evidence="12" id="KW-1185">Reference proteome</keyword>
<dbReference type="InterPro" id="IPR000644">
    <property type="entry name" value="CBS_dom"/>
</dbReference>
<dbReference type="GO" id="GO:0006865">
    <property type="term" value="P:amino acid transport"/>
    <property type="evidence" value="ECO:0007669"/>
    <property type="project" value="UniProtKB-UniRule"/>
</dbReference>
<dbReference type="InterPro" id="IPR005892">
    <property type="entry name" value="Gly-betaine_transp_ATP-bd"/>
</dbReference>
<dbReference type="PROSITE" id="PS51371">
    <property type="entry name" value="CBS"/>
    <property type="match status" value="1"/>
</dbReference>
<evidence type="ECO:0000259" key="10">
    <source>
        <dbReference type="PROSITE" id="PS51371"/>
    </source>
</evidence>
<dbReference type="Proteomes" id="UP000198312">
    <property type="component" value="Chromosome"/>
</dbReference>
<dbReference type="InterPro" id="IPR027417">
    <property type="entry name" value="P-loop_NTPase"/>
</dbReference>
<dbReference type="SMART" id="SM00382">
    <property type="entry name" value="AAA"/>
    <property type="match status" value="1"/>
</dbReference>
<dbReference type="KEGG" id="vil:CFK37_18480"/>
<keyword evidence="5" id="KW-0029">Amino-acid transport</keyword>
<evidence type="ECO:0000256" key="6">
    <source>
        <dbReference type="ARBA" id="ARBA00023122"/>
    </source>
</evidence>
<dbReference type="RefSeq" id="WP_089063257.1">
    <property type="nucleotide sequence ID" value="NZ_CP022315.1"/>
</dbReference>
<name>A0A220U776_9BACI</name>
<dbReference type="InterPro" id="IPR003593">
    <property type="entry name" value="AAA+_ATPase"/>
</dbReference>
<dbReference type="Gene3D" id="3.10.580.10">
    <property type="entry name" value="CBS-domain"/>
    <property type="match status" value="1"/>
</dbReference>
<dbReference type="InterPro" id="IPR017871">
    <property type="entry name" value="ABC_transporter-like_CS"/>
</dbReference>
<dbReference type="FunFam" id="3.40.50.300:FF:000201">
    <property type="entry name" value="Glycine betaine/L-proline ABC transporter ATP-binding protein"/>
    <property type="match status" value="1"/>
</dbReference>
<feature type="domain" description="ABC transporter" evidence="9">
    <location>
        <begin position="29"/>
        <end position="265"/>
    </location>
</feature>
<dbReference type="GO" id="GO:0031460">
    <property type="term" value="P:glycine betaine transport"/>
    <property type="evidence" value="ECO:0007669"/>
    <property type="project" value="InterPro"/>
</dbReference>
<comment type="catalytic activity">
    <reaction evidence="8">
        <text>a quaternary ammonium(out) + ATP + H2O = a quaternary ammonium(in) + ADP + phosphate + H(+)</text>
        <dbReference type="Rhea" id="RHEA:11036"/>
        <dbReference type="ChEBI" id="CHEBI:15377"/>
        <dbReference type="ChEBI" id="CHEBI:15378"/>
        <dbReference type="ChEBI" id="CHEBI:30616"/>
        <dbReference type="ChEBI" id="CHEBI:35267"/>
        <dbReference type="ChEBI" id="CHEBI:43474"/>
        <dbReference type="ChEBI" id="CHEBI:456216"/>
    </reaction>
</comment>
<proteinExistence type="inferred from homology"/>
<dbReference type="InterPro" id="IPR003439">
    <property type="entry name" value="ABC_transporter-like_ATP-bd"/>
</dbReference>
<dbReference type="Gene3D" id="3.40.50.300">
    <property type="entry name" value="P-loop containing nucleotide triphosphate hydrolases"/>
    <property type="match status" value="1"/>
</dbReference>
<dbReference type="EC" id="7.6.2.9" evidence="8"/>
<evidence type="ECO:0000259" key="9">
    <source>
        <dbReference type="PROSITE" id="PS50893"/>
    </source>
</evidence>
<dbReference type="PANTHER" id="PTHR43869:SF1">
    <property type="entry name" value="GLYCINE BETAINE_PROLINE BETAINE TRANSPORT SYSTEM ATP-BINDING PROTEIN PROV"/>
    <property type="match status" value="1"/>
</dbReference>
<dbReference type="InterPro" id="IPR046342">
    <property type="entry name" value="CBS_dom_sf"/>
</dbReference>
<dbReference type="GO" id="GO:0016887">
    <property type="term" value="F:ATP hydrolysis activity"/>
    <property type="evidence" value="ECO:0007669"/>
    <property type="project" value="UniProtKB-UniRule"/>
</dbReference>
<comment type="subcellular location">
    <subcellularLocation>
        <location evidence="8">Cell inner membrane</location>
        <topology evidence="8">Peripheral membrane protein</topology>
    </subcellularLocation>
</comment>
<sequence length="390" mass="43419">MTTKMEIKDVSKIFGPHPKRTLKHLEKGMSKQEILKKTGHTVGVENASFEIEDGEMFVIMGLSGSGKSTLIRCLNLLNRPTGGSILVDGEDITKYDNNQLKKYRQKKIAMVFQHFGLFNHRTVLQNVVYGLEIRKVSQKERLEIAQSSLETVGLKGWENKYPDELSGGMQQRVGLARALANDPDILLMDEPFSALDPLIRREMQLELLDLQNKLQKTIIFITHDVNEAFKIGDRVAVMKDGTVEQIGTPEEILSNPANSYIEEFVKDIDRSKVIQAKGIMIKPNALVRIKDGLNVAIKEMNSNGLSSVYVVDKERKLQGIVSIDDALVGLNDGKDLKSVLKGGYETASPEDYIQDLIDKATKSGYPIAILDEQKLVGIIPRATVLSSLTP</sequence>
<dbReference type="SUPFAM" id="SSF54631">
    <property type="entry name" value="CBS-domain pair"/>
    <property type="match status" value="1"/>
</dbReference>
<evidence type="ECO:0000313" key="12">
    <source>
        <dbReference type="Proteomes" id="UP000198312"/>
    </source>
</evidence>
<dbReference type="PROSITE" id="PS00211">
    <property type="entry name" value="ABC_TRANSPORTER_1"/>
    <property type="match status" value="1"/>
</dbReference>
<dbReference type="SUPFAM" id="SSF52540">
    <property type="entry name" value="P-loop containing nucleoside triphosphate hydrolases"/>
    <property type="match status" value="1"/>
</dbReference>
<dbReference type="GO" id="GO:0006970">
    <property type="term" value="P:response to osmotic stress"/>
    <property type="evidence" value="ECO:0007669"/>
    <property type="project" value="UniProtKB-ARBA"/>
</dbReference>
<evidence type="ECO:0000256" key="5">
    <source>
        <dbReference type="ARBA" id="ARBA00022970"/>
    </source>
</evidence>
<dbReference type="OrthoDB" id="9802264at2"/>
<comment type="subunit">
    <text evidence="8">The complex is probably composed of two ATP-binding proteins, two transmembrane proteins and a solute-binding protein.</text>
</comment>
<protein>
    <recommendedName>
        <fullName evidence="8">Quaternary amine transport ATP-binding protein</fullName>
        <ecNumber evidence="8">7.6.2.9</ecNumber>
    </recommendedName>
</protein>
<comment type="similarity">
    <text evidence="1 8">Belongs to the ABC transporter superfamily.</text>
</comment>
<evidence type="ECO:0000256" key="7">
    <source>
        <dbReference type="PROSITE-ProRule" id="PRU00703"/>
    </source>
</evidence>
<dbReference type="PROSITE" id="PS50893">
    <property type="entry name" value="ABC_TRANSPORTER_2"/>
    <property type="match status" value="1"/>
</dbReference>
<evidence type="ECO:0000256" key="8">
    <source>
        <dbReference type="RuleBase" id="RU369116"/>
    </source>
</evidence>
<keyword evidence="6 7" id="KW-0129">CBS domain</keyword>
<dbReference type="Pfam" id="PF00005">
    <property type="entry name" value="ABC_tran"/>
    <property type="match status" value="1"/>
</dbReference>
<dbReference type="NCBIfam" id="TIGR01186">
    <property type="entry name" value="proV"/>
    <property type="match status" value="1"/>
</dbReference>
<dbReference type="AlphaFoldDB" id="A0A220U776"/>
<keyword evidence="8" id="KW-0472">Membrane</keyword>
<gene>
    <name evidence="11" type="ORF">CFK37_18480</name>
</gene>
<keyword evidence="4 8" id="KW-0067">ATP-binding</keyword>
<keyword evidence="8" id="KW-1003">Cell membrane</keyword>
<accession>A0A220U776</accession>
<evidence type="ECO:0000313" key="11">
    <source>
        <dbReference type="EMBL" id="ASK63999.1"/>
    </source>
</evidence>
<dbReference type="Pfam" id="PF00571">
    <property type="entry name" value="CBS"/>
    <property type="match status" value="1"/>
</dbReference>
<organism evidence="11 12">
    <name type="scientific">Virgibacillus phasianinus</name>
    <dbReference type="NCBI Taxonomy" id="2017483"/>
    <lineage>
        <taxon>Bacteria</taxon>
        <taxon>Bacillati</taxon>
        <taxon>Bacillota</taxon>
        <taxon>Bacilli</taxon>
        <taxon>Bacillales</taxon>
        <taxon>Bacillaceae</taxon>
        <taxon>Virgibacillus</taxon>
    </lineage>
</organism>
<dbReference type="InterPro" id="IPR051921">
    <property type="entry name" value="ABC_osmolyte_uptake_ATP-bind"/>
</dbReference>
<evidence type="ECO:0000256" key="3">
    <source>
        <dbReference type="ARBA" id="ARBA00022741"/>
    </source>
</evidence>
<evidence type="ECO:0000256" key="2">
    <source>
        <dbReference type="ARBA" id="ARBA00022448"/>
    </source>
</evidence>
<keyword evidence="2 8" id="KW-0813">Transport</keyword>
<dbReference type="CDD" id="cd03294">
    <property type="entry name" value="ABC_Pro_Gly_Betaine"/>
    <property type="match status" value="1"/>
</dbReference>
<evidence type="ECO:0000256" key="1">
    <source>
        <dbReference type="ARBA" id="ARBA00005417"/>
    </source>
</evidence>